<evidence type="ECO:0000313" key="6">
    <source>
        <dbReference type="EMBL" id="TDP72580.1"/>
    </source>
</evidence>
<gene>
    <name evidence="6" type="ORF">DES47_102325</name>
</gene>
<keyword evidence="7" id="KW-1185">Reference proteome</keyword>
<sequence>MELLTFLLLGAVTGVLAGLLGVGGGIVLVPVLVFIYAGLPWGAAHGAQIAHLALGTSLASIVFTSISSVRAHHRRGAVDWAAVRRLAPGLLIGTLAGSFVAGQLSTPALKAVFVAFSFYVGGQMLLNARPKASRELPGPAGMHVAGGAIGAFSSLVGIGGGSVAVPFMSWCSVPIHRAIATSAALGFPIAVAGTVGFVINGLGSGQVLPPWSLGYVYLPALLAIAVGSVFTAPLGARLAHALPVGRLKQVFAVLLLGLGGRMLWSLA</sequence>
<comment type="caution">
    <text evidence="6">The sequence shown here is derived from an EMBL/GenBank/DDBJ whole genome shotgun (WGS) entry which is preliminary data.</text>
</comment>
<reference evidence="6 7" key="1">
    <citation type="submission" date="2019-03" db="EMBL/GenBank/DDBJ databases">
        <title>Genomic Encyclopedia of Type Strains, Phase IV (KMG-IV): sequencing the most valuable type-strain genomes for metagenomic binning, comparative biology and taxonomic classification.</title>
        <authorList>
            <person name="Goeker M."/>
        </authorList>
    </citation>
    <scope>NUCLEOTIDE SEQUENCE [LARGE SCALE GENOMIC DNA]</scope>
    <source>
        <strain evidence="6 7">DSM 16998</strain>
    </source>
</reference>
<name>A0A4R6QP10_9BURK</name>
<dbReference type="Proteomes" id="UP000295361">
    <property type="component" value="Unassembled WGS sequence"/>
</dbReference>
<dbReference type="InParanoid" id="A0A4R6QP10"/>
<dbReference type="PANTHER" id="PTHR43483:SF3">
    <property type="entry name" value="MEMBRANE TRANSPORTER PROTEIN HI_0806-RELATED"/>
    <property type="match status" value="1"/>
</dbReference>
<dbReference type="InterPro" id="IPR002781">
    <property type="entry name" value="TM_pro_TauE-like"/>
</dbReference>
<keyword evidence="5" id="KW-1003">Cell membrane</keyword>
<evidence type="ECO:0000313" key="7">
    <source>
        <dbReference type="Proteomes" id="UP000295361"/>
    </source>
</evidence>
<evidence type="ECO:0000256" key="1">
    <source>
        <dbReference type="ARBA" id="ARBA00004141"/>
    </source>
</evidence>
<keyword evidence="3 5" id="KW-1133">Transmembrane helix</keyword>
<evidence type="ECO:0000256" key="4">
    <source>
        <dbReference type="ARBA" id="ARBA00023136"/>
    </source>
</evidence>
<dbReference type="GO" id="GO:0005886">
    <property type="term" value="C:plasma membrane"/>
    <property type="evidence" value="ECO:0007669"/>
    <property type="project" value="UniProtKB-SubCell"/>
</dbReference>
<feature type="transmembrane region" description="Helical" evidence="5">
    <location>
        <begin position="179"/>
        <end position="202"/>
    </location>
</feature>
<dbReference type="RefSeq" id="WP_133700036.1">
    <property type="nucleotide sequence ID" value="NZ_SNXS01000002.1"/>
</dbReference>
<dbReference type="EMBL" id="SNXS01000002">
    <property type="protein sequence ID" value="TDP72580.1"/>
    <property type="molecule type" value="Genomic_DNA"/>
</dbReference>
<feature type="transmembrane region" description="Helical" evidence="5">
    <location>
        <begin position="49"/>
        <end position="69"/>
    </location>
</feature>
<feature type="transmembrane region" description="Helical" evidence="5">
    <location>
        <begin position="90"/>
        <end position="120"/>
    </location>
</feature>
<accession>A0A4R6QP10</accession>
<proteinExistence type="inferred from homology"/>
<organism evidence="6 7">
    <name type="scientific">Roseateles toxinivorans</name>
    <dbReference type="NCBI Taxonomy" id="270368"/>
    <lineage>
        <taxon>Bacteria</taxon>
        <taxon>Pseudomonadati</taxon>
        <taxon>Pseudomonadota</taxon>
        <taxon>Betaproteobacteria</taxon>
        <taxon>Burkholderiales</taxon>
        <taxon>Sphaerotilaceae</taxon>
        <taxon>Roseateles</taxon>
    </lineage>
</organism>
<evidence type="ECO:0000256" key="2">
    <source>
        <dbReference type="ARBA" id="ARBA00022692"/>
    </source>
</evidence>
<keyword evidence="4 5" id="KW-0472">Membrane</keyword>
<comment type="similarity">
    <text evidence="5">Belongs to the 4-toluene sulfonate uptake permease (TSUP) (TC 2.A.102) family.</text>
</comment>
<protein>
    <recommendedName>
        <fullName evidence="5">Probable membrane transporter protein</fullName>
    </recommendedName>
</protein>
<keyword evidence="2 5" id="KW-0812">Transmembrane</keyword>
<feature type="transmembrane region" description="Helical" evidence="5">
    <location>
        <begin position="7"/>
        <end position="37"/>
    </location>
</feature>
<evidence type="ECO:0000256" key="5">
    <source>
        <dbReference type="RuleBase" id="RU363041"/>
    </source>
</evidence>
<dbReference type="OrthoDB" id="457670at2"/>
<comment type="subcellular location">
    <subcellularLocation>
        <location evidence="5">Cell membrane</location>
        <topology evidence="5">Multi-pass membrane protein</topology>
    </subcellularLocation>
    <subcellularLocation>
        <location evidence="1">Membrane</location>
        <topology evidence="1">Multi-pass membrane protein</topology>
    </subcellularLocation>
</comment>
<dbReference type="PANTHER" id="PTHR43483">
    <property type="entry name" value="MEMBRANE TRANSPORTER PROTEIN HI_0806-RELATED"/>
    <property type="match status" value="1"/>
</dbReference>
<feature type="transmembrane region" description="Helical" evidence="5">
    <location>
        <begin position="214"/>
        <end position="235"/>
    </location>
</feature>
<dbReference type="Pfam" id="PF01925">
    <property type="entry name" value="TauE"/>
    <property type="match status" value="1"/>
</dbReference>
<evidence type="ECO:0000256" key="3">
    <source>
        <dbReference type="ARBA" id="ARBA00022989"/>
    </source>
</evidence>
<dbReference type="AlphaFoldDB" id="A0A4R6QP10"/>
<feature type="transmembrane region" description="Helical" evidence="5">
    <location>
        <begin position="140"/>
        <end position="167"/>
    </location>
</feature>